<gene>
    <name evidence="1" type="ORF">BcellWH2_00503</name>
</gene>
<dbReference type="RefSeq" id="WP_029426765.1">
    <property type="nucleotide sequence ID" value="NZ_CP012801.1"/>
</dbReference>
<evidence type="ECO:0000313" key="2">
    <source>
        <dbReference type="Proteomes" id="UP000061809"/>
    </source>
</evidence>
<dbReference type="KEGG" id="bcel:BcellWH2_00503"/>
<name>A0A0N7IEL9_9BACE</name>
<proteinExistence type="predicted"/>
<evidence type="ECO:0000313" key="1">
    <source>
        <dbReference type="EMBL" id="ALJ57771.1"/>
    </source>
</evidence>
<dbReference type="AlphaFoldDB" id="A0A0N7IEL9"/>
<organism evidence="1 2">
    <name type="scientific">Bacteroides cellulosilyticus</name>
    <dbReference type="NCBI Taxonomy" id="246787"/>
    <lineage>
        <taxon>Bacteria</taxon>
        <taxon>Pseudomonadati</taxon>
        <taxon>Bacteroidota</taxon>
        <taxon>Bacteroidia</taxon>
        <taxon>Bacteroidales</taxon>
        <taxon>Bacteroidaceae</taxon>
        <taxon>Bacteroides</taxon>
    </lineage>
</organism>
<accession>A0A0N7IEL9</accession>
<dbReference type="Proteomes" id="UP000061809">
    <property type="component" value="Chromosome"/>
</dbReference>
<dbReference type="PATRIC" id="fig|246787.4.peg.523"/>
<reference evidence="1 2" key="1">
    <citation type="journal article" date="2015" name="Science">
        <title>Genetic determinants of in vivo fitness and diet responsiveness in multiple human gut Bacteroides.</title>
        <authorList>
            <person name="Wu M."/>
            <person name="McNulty N.P."/>
            <person name="Rodionov D.A."/>
            <person name="Khoroshkin M.S."/>
            <person name="Griffin N.W."/>
            <person name="Cheng J."/>
            <person name="Latreille P."/>
            <person name="Kerstetter R.A."/>
            <person name="Terrapon N."/>
            <person name="Henrissat B."/>
            <person name="Osterman A.L."/>
            <person name="Gordon J.I."/>
        </authorList>
    </citation>
    <scope>NUCLEOTIDE SEQUENCE [LARGE SCALE GENOMIC DNA]</scope>
    <source>
        <strain evidence="1 2">WH2</strain>
    </source>
</reference>
<sequence length="94" mass="10804">MLASRKYYGANTHLLVGALRCFKLGGFEGTEVHTISDFIEWWDSTGKIRKHVKGKHIPLKTSSLRTEIESIWAVIQKEDTEHIDPYGYDVKINQ</sequence>
<dbReference type="EMBL" id="CP012801">
    <property type="protein sequence ID" value="ALJ57771.1"/>
    <property type="molecule type" value="Genomic_DNA"/>
</dbReference>
<protein>
    <submittedName>
        <fullName evidence="1">Uncharacterized protein</fullName>
    </submittedName>
</protein>